<dbReference type="CDD" id="cd17949">
    <property type="entry name" value="DEADc_DDX31"/>
    <property type="match status" value="1"/>
</dbReference>
<dbReference type="PROSITE" id="PS51195">
    <property type="entry name" value="Q_MOTIF"/>
    <property type="match status" value="1"/>
</dbReference>
<dbReference type="InterPro" id="IPR011545">
    <property type="entry name" value="DEAD/DEAH_box_helicase_dom"/>
</dbReference>
<dbReference type="Gene3D" id="3.40.50.300">
    <property type="entry name" value="P-loop containing nucleotide triphosphate hydrolases"/>
    <property type="match status" value="2"/>
</dbReference>
<comment type="catalytic activity">
    <reaction evidence="8">
        <text>ATP + H2O = ADP + phosphate + H(+)</text>
        <dbReference type="Rhea" id="RHEA:13065"/>
        <dbReference type="ChEBI" id="CHEBI:15377"/>
        <dbReference type="ChEBI" id="CHEBI:15378"/>
        <dbReference type="ChEBI" id="CHEBI:30616"/>
        <dbReference type="ChEBI" id="CHEBI:43474"/>
        <dbReference type="ChEBI" id="CHEBI:456216"/>
        <dbReference type="EC" id="3.6.4.13"/>
    </reaction>
</comment>
<dbReference type="PROSITE" id="PS51192">
    <property type="entry name" value="HELICASE_ATP_BIND_1"/>
    <property type="match status" value="1"/>
</dbReference>
<evidence type="ECO:0000259" key="12">
    <source>
        <dbReference type="PROSITE" id="PS51195"/>
    </source>
</evidence>
<evidence type="ECO:0000313" key="13">
    <source>
        <dbReference type="EMBL" id="KAK2725771.1"/>
    </source>
</evidence>
<dbReference type="GO" id="GO:0016787">
    <property type="term" value="F:hydrolase activity"/>
    <property type="evidence" value="ECO:0007669"/>
    <property type="project" value="UniProtKB-KW"/>
</dbReference>
<dbReference type="PROSITE" id="PS51194">
    <property type="entry name" value="HELICASE_CTER"/>
    <property type="match status" value="1"/>
</dbReference>
<sequence>MDNLQLNIMSLKPDHSDVAKAASKPVYVRKDNDGKIIAKKKKVKNLNCDTKTSFSFLNLLHAENEPNRDSFAQEKPKRIPEKFNNKPIISSLFHKNPEIPIMETQDVTQVDEKLFSSSQFSDLAIHDYLKSTLEKDMGLEVMTEIQSKAIPELLEKHNACIQSQTGSGKTLVYAIPIIQELQEIRPKIKRSDGVYALIVLPTRELVLQTYSWFQKLTKSFTWIVPGYLIGGEKKKSEKARIRKGINILISSPGRLKDHLLHTQSLNISKLRFLILDEADRILDEGYEREISDIIEHIDKVVSKRQTVLLSATMSKKLKSLAFLSMKESKNILMSDAPETLVVPTMLHQEFVIVPAKLRLVALISFLAEKSGLNSAKSLVFVATQDMVDYYSEIVAMLLKAKDVNIDISRLHGSMGQKDRCDVFKKFKNAKSGVLICTDVAARGLDLPKVDWVLQFSPPSTVEEYVHRVGRTARVGLHGSAVIFLLPSEIGFVSRMNDKGITLQERPLQSILAPLALTLNDRLGLPMEKVATEVQQLCEDCTMNSKEMHELASKAYVSFVRFYATYPKESRDIFSFQDLHLGHHAKSFSLRDPPKQISSIGKNRNETSKRKQSRGSSSYSTSKKRRIFGSEADFDVVPVAPLPTNPFVCK</sequence>
<dbReference type="PROSITE" id="PS00039">
    <property type="entry name" value="DEAD_ATP_HELICASE"/>
    <property type="match status" value="1"/>
</dbReference>
<keyword evidence="2 7" id="KW-0378">Hydrolase</keyword>
<evidence type="ECO:0000256" key="2">
    <source>
        <dbReference type="ARBA" id="ARBA00022801"/>
    </source>
</evidence>
<dbReference type="AlphaFoldDB" id="A0AA88LJ80"/>
<dbReference type="Pfam" id="PF00270">
    <property type="entry name" value="DEAD"/>
    <property type="match status" value="1"/>
</dbReference>
<comment type="caution">
    <text evidence="13">The sequence shown here is derived from an EMBL/GenBank/DDBJ whole genome shotgun (WGS) entry which is preliminary data.</text>
</comment>
<comment type="domain">
    <text evidence="8">The Q motif is unique to and characteristic of the DEAD box family of RNA helicases and controls ATP binding and hydrolysis.</text>
</comment>
<keyword evidence="4 7" id="KW-0067">ATP-binding</keyword>
<gene>
    <name evidence="13" type="ORF">QYM36_000304</name>
</gene>
<dbReference type="GO" id="GO:0003723">
    <property type="term" value="F:RNA binding"/>
    <property type="evidence" value="ECO:0007669"/>
    <property type="project" value="UniProtKB-UniRule"/>
</dbReference>
<name>A0AA88LJ80_ARTSF</name>
<accession>A0AA88LJ80</accession>
<evidence type="ECO:0000256" key="9">
    <source>
        <dbReference type="SAM" id="MobiDB-lite"/>
    </source>
</evidence>
<dbReference type="SMART" id="SM00490">
    <property type="entry name" value="HELICc"/>
    <property type="match status" value="1"/>
</dbReference>
<dbReference type="InterPro" id="IPR014001">
    <property type="entry name" value="Helicase_ATP-bd"/>
</dbReference>
<dbReference type="PANTHER" id="PTHR24031">
    <property type="entry name" value="RNA HELICASE"/>
    <property type="match status" value="1"/>
</dbReference>
<evidence type="ECO:0000256" key="6">
    <source>
        <dbReference type="PROSITE-ProRule" id="PRU00552"/>
    </source>
</evidence>
<comment type="similarity">
    <text evidence="7">Belongs to the DEAD box helicase family.</text>
</comment>
<proteinExistence type="inferred from homology"/>
<feature type="domain" description="DEAD-box RNA helicase Q" evidence="12">
    <location>
        <begin position="118"/>
        <end position="147"/>
    </location>
</feature>
<evidence type="ECO:0000256" key="5">
    <source>
        <dbReference type="ARBA" id="ARBA00022884"/>
    </source>
</evidence>
<dbReference type="SUPFAM" id="SSF52540">
    <property type="entry name" value="P-loop containing nucleoside triphosphate hydrolases"/>
    <property type="match status" value="1"/>
</dbReference>
<dbReference type="SMART" id="SM01178">
    <property type="entry name" value="DUF4217"/>
    <property type="match status" value="1"/>
</dbReference>
<dbReference type="InterPro" id="IPR001650">
    <property type="entry name" value="Helicase_C-like"/>
</dbReference>
<organism evidence="13 14">
    <name type="scientific">Artemia franciscana</name>
    <name type="common">Brine shrimp</name>
    <name type="synonym">Artemia sanfranciscana</name>
    <dbReference type="NCBI Taxonomy" id="6661"/>
    <lineage>
        <taxon>Eukaryota</taxon>
        <taxon>Metazoa</taxon>
        <taxon>Ecdysozoa</taxon>
        <taxon>Arthropoda</taxon>
        <taxon>Crustacea</taxon>
        <taxon>Branchiopoda</taxon>
        <taxon>Anostraca</taxon>
        <taxon>Artemiidae</taxon>
        <taxon>Artemia</taxon>
    </lineage>
</organism>
<evidence type="ECO:0000256" key="7">
    <source>
        <dbReference type="RuleBase" id="RU000492"/>
    </source>
</evidence>
<comment type="function">
    <text evidence="8">RNA helicase.</text>
</comment>
<keyword evidence="5 8" id="KW-0694">RNA-binding</keyword>
<feature type="region of interest" description="Disordered" evidence="9">
    <location>
        <begin position="589"/>
        <end position="623"/>
    </location>
</feature>
<dbReference type="InterPro" id="IPR014014">
    <property type="entry name" value="RNA_helicase_DEAD_Q_motif"/>
</dbReference>
<dbReference type="Proteomes" id="UP001187531">
    <property type="component" value="Unassembled WGS sequence"/>
</dbReference>
<evidence type="ECO:0000256" key="3">
    <source>
        <dbReference type="ARBA" id="ARBA00022806"/>
    </source>
</evidence>
<dbReference type="EMBL" id="JAVRJZ010000002">
    <property type="protein sequence ID" value="KAK2725771.1"/>
    <property type="molecule type" value="Genomic_DNA"/>
</dbReference>
<feature type="domain" description="Helicase C-terminal" evidence="11">
    <location>
        <begin position="358"/>
        <end position="522"/>
    </location>
</feature>
<evidence type="ECO:0000313" key="14">
    <source>
        <dbReference type="Proteomes" id="UP001187531"/>
    </source>
</evidence>
<evidence type="ECO:0000256" key="1">
    <source>
        <dbReference type="ARBA" id="ARBA00022741"/>
    </source>
</evidence>
<dbReference type="GO" id="GO:0005524">
    <property type="term" value="F:ATP binding"/>
    <property type="evidence" value="ECO:0007669"/>
    <property type="project" value="UniProtKB-UniRule"/>
</dbReference>
<dbReference type="Pfam" id="PF13959">
    <property type="entry name" value="CTE_SPB4"/>
    <property type="match status" value="1"/>
</dbReference>
<dbReference type="InterPro" id="IPR027417">
    <property type="entry name" value="P-loop_NTPase"/>
</dbReference>
<keyword evidence="14" id="KW-1185">Reference proteome</keyword>
<evidence type="ECO:0000256" key="8">
    <source>
        <dbReference type="RuleBase" id="RU365068"/>
    </source>
</evidence>
<feature type="domain" description="Helicase ATP-binding" evidence="10">
    <location>
        <begin position="150"/>
        <end position="331"/>
    </location>
</feature>
<evidence type="ECO:0000259" key="10">
    <source>
        <dbReference type="PROSITE" id="PS51192"/>
    </source>
</evidence>
<evidence type="ECO:0000259" key="11">
    <source>
        <dbReference type="PROSITE" id="PS51194"/>
    </source>
</evidence>
<dbReference type="CDD" id="cd18787">
    <property type="entry name" value="SF2_C_DEAD"/>
    <property type="match status" value="1"/>
</dbReference>
<reference evidence="13" key="1">
    <citation type="submission" date="2023-07" db="EMBL/GenBank/DDBJ databases">
        <title>Chromosome-level genome assembly of Artemia franciscana.</title>
        <authorList>
            <person name="Jo E."/>
        </authorList>
    </citation>
    <scope>NUCLEOTIDE SEQUENCE</scope>
    <source>
        <tissue evidence="13">Whole body</tissue>
    </source>
</reference>
<keyword evidence="1 7" id="KW-0547">Nucleotide-binding</keyword>
<dbReference type="InterPro" id="IPR000629">
    <property type="entry name" value="RNA-helicase_DEAD-box_CS"/>
</dbReference>
<dbReference type="SMART" id="SM00487">
    <property type="entry name" value="DEXDc"/>
    <property type="match status" value="1"/>
</dbReference>
<feature type="short sequence motif" description="Q motif" evidence="6">
    <location>
        <begin position="118"/>
        <end position="147"/>
    </location>
</feature>
<dbReference type="EC" id="3.6.4.13" evidence="8"/>
<protein>
    <recommendedName>
        <fullName evidence="8">ATP-dependent RNA helicase</fullName>
        <ecNumber evidence="8">3.6.4.13</ecNumber>
    </recommendedName>
</protein>
<dbReference type="GO" id="GO:0003724">
    <property type="term" value="F:RNA helicase activity"/>
    <property type="evidence" value="ECO:0007669"/>
    <property type="project" value="UniProtKB-EC"/>
</dbReference>
<evidence type="ECO:0000256" key="4">
    <source>
        <dbReference type="ARBA" id="ARBA00022840"/>
    </source>
</evidence>
<dbReference type="InterPro" id="IPR025313">
    <property type="entry name" value="SPB4-like_CTE"/>
</dbReference>
<dbReference type="Pfam" id="PF00271">
    <property type="entry name" value="Helicase_C"/>
    <property type="match status" value="1"/>
</dbReference>
<keyword evidence="3 7" id="KW-0347">Helicase</keyword>